<comment type="similarity">
    <text evidence="2">Belongs to the EamA transporter family.</text>
</comment>
<evidence type="ECO:0000313" key="8">
    <source>
        <dbReference type="EMBL" id="MDT7519822.1"/>
    </source>
</evidence>
<keyword evidence="9" id="KW-1185">Reference proteome</keyword>
<feature type="transmembrane region" description="Helical" evidence="6">
    <location>
        <begin position="71"/>
        <end position="91"/>
    </location>
</feature>
<evidence type="ECO:0000259" key="7">
    <source>
        <dbReference type="Pfam" id="PF00892"/>
    </source>
</evidence>
<dbReference type="PANTHER" id="PTHR32322:SF2">
    <property type="entry name" value="EAMA DOMAIN-CONTAINING PROTEIN"/>
    <property type="match status" value="1"/>
</dbReference>
<reference evidence="8 9" key="1">
    <citation type="submission" date="2023-08" db="EMBL/GenBank/DDBJ databases">
        <title>Rhodoferax potami sp. nov. and Rhodoferax mekongensis sp. nov., isolated from the Mekong River in Thailand.</title>
        <authorList>
            <person name="Kitikhun S."/>
            <person name="Charoenyingcharoen P."/>
            <person name="Siriarchawattana P."/>
            <person name="Likhitrattanapisal S."/>
            <person name="Nilsakha T."/>
            <person name="Chanpet A."/>
            <person name="Rattanawaree P."/>
            <person name="Ingsriswang S."/>
        </authorList>
    </citation>
    <scope>NUCLEOTIDE SEQUENCE [LARGE SCALE GENOMIC DNA]</scope>
    <source>
        <strain evidence="8 9">TBRC 17660</strain>
    </source>
</reference>
<evidence type="ECO:0000313" key="9">
    <source>
        <dbReference type="Proteomes" id="UP001321700"/>
    </source>
</evidence>
<evidence type="ECO:0000256" key="2">
    <source>
        <dbReference type="ARBA" id="ARBA00007362"/>
    </source>
</evidence>
<keyword evidence="3 6" id="KW-0812">Transmembrane</keyword>
<feature type="transmembrane region" description="Helical" evidence="6">
    <location>
        <begin position="97"/>
        <end position="118"/>
    </location>
</feature>
<feature type="transmembrane region" description="Helical" evidence="6">
    <location>
        <begin position="159"/>
        <end position="177"/>
    </location>
</feature>
<dbReference type="Gene3D" id="1.10.3730.20">
    <property type="match status" value="1"/>
</dbReference>
<dbReference type="InterPro" id="IPR050638">
    <property type="entry name" value="AA-Vitamin_Transporters"/>
</dbReference>
<proteinExistence type="inferred from homology"/>
<feature type="transmembrane region" description="Helical" evidence="6">
    <location>
        <begin position="127"/>
        <end position="144"/>
    </location>
</feature>
<feature type="transmembrane region" description="Helical" evidence="6">
    <location>
        <begin position="189"/>
        <end position="209"/>
    </location>
</feature>
<dbReference type="PANTHER" id="PTHR32322">
    <property type="entry name" value="INNER MEMBRANE TRANSPORTER"/>
    <property type="match status" value="1"/>
</dbReference>
<comment type="caution">
    <text evidence="8">The sequence shown here is derived from an EMBL/GenBank/DDBJ whole genome shotgun (WGS) entry which is preliminary data.</text>
</comment>
<dbReference type="EMBL" id="JAVBIK010000001">
    <property type="protein sequence ID" value="MDT7519822.1"/>
    <property type="molecule type" value="Genomic_DNA"/>
</dbReference>
<keyword evidence="5 6" id="KW-0472">Membrane</keyword>
<feature type="transmembrane region" description="Helical" evidence="6">
    <location>
        <begin position="40"/>
        <end position="59"/>
    </location>
</feature>
<dbReference type="InterPro" id="IPR000620">
    <property type="entry name" value="EamA_dom"/>
</dbReference>
<dbReference type="RefSeq" id="WP_313875479.1">
    <property type="nucleotide sequence ID" value="NZ_JAVBIK010000001.1"/>
</dbReference>
<feature type="transmembrane region" description="Helical" evidence="6">
    <location>
        <begin position="221"/>
        <end position="242"/>
    </location>
</feature>
<name>A0ABU3KPY8_9BURK</name>
<feature type="transmembrane region" description="Helical" evidence="6">
    <location>
        <begin position="254"/>
        <end position="275"/>
    </location>
</feature>
<dbReference type="SUPFAM" id="SSF103481">
    <property type="entry name" value="Multidrug resistance efflux transporter EmrE"/>
    <property type="match status" value="2"/>
</dbReference>
<organism evidence="8 9">
    <name type="scientific">Rhodoferax potami</name>
    <dbReference type="NCBI Taxonomy" id="3068338"/>
    <lineage>
        <taxon>Bacteria</taxon>
        <taxon>Pseudomonadati</taxon>
        <taxon>Pseudomonadota</taxon>
        <taxon>Betaproteobacteria</taxon>
        <taxon>Burkholderiales</taxon>
        <taxon>Comamonadaceae</taxon>
        <taxon>Rhodoferax</taxon>
    </lineage>
</organism>
<protein>
    <submittedName>
        <fullName evidence="8">DMT family transporter</fullName>
    </submittedName>
</protein>
<dbReference type="Pfam" id="PF00892">
    <property type="entry name" value="EamA"/>
    <property type="match status" value="2"/>
</dbReference>
<keyword evidence="4 6" id="KW-1133">Transmembrane helix</keyword>
<evidence type="ECO:0000256" key="1">
    <source>
        <dbReference type="ARBA" id="ARBA00004141"/>
    </source>
</evidence>
<comment type="subcellular location">
    <subcellularLocation>
        <location evidence="1">Membrane</location>
        <topology evidence="1">Multi-pass membrane protein</topology>
    </subcellularLocation>
</comment>
<evidence type="ECO:0000256" key="4">
    <source>
        <dbReference type="ARBA" id="ARBA00022989"/>
    </source>
</evidence>
<evidence type="ECO:0000256" key="5">
    <source>
        <dbReference type="ARBA" id="ARBA00023136"/>
    </source>
</evidence>
<evidence type="ECO:0000256" key="3">
    <source>
        <dbReference type="ARBA" id="ARBA00022692"/>
    </source>
</evidence>
<feature type="transmembrane region" description="Helical" evidence="6">
    <location>
        <begin position="281"/>
        <end position="298"/>
    </location>
</feature>
<gene>
    <name evidence="8" type="ORF">RAE19_14070</name>
</gene>
<dbReference type="InterPro" id="IPR037185">
    <property type="entry name" value="EmrE-like"/>
</dbReference>
<evidence type="ECO:0000256" key="6">
    <source>
        <dbReference type="SAM" id="Phobius"/>
    </source>
</evidence>
<sequence>MTQRLTPTAAFLLVIPPLMWSGNAVVGRLVAPLISPMTLNLLRWGIAFLILLPLARRVLQRNSDLWPQWKRFTLLSLFSIGGYNALLYLALNTSTAINVTLVGASTPVWMLLIGRLFFKVPVSRRQILGAVLSIAGVVLVLGRGDWEVMTQLRLVPGDLYVLLASIAWATYSWLLAHPTPESAAIRADWSTFLMGQIVFGLGWSMAFTAGEWALTPAHIDWSAGLVAALAFIAVGPAVIAYGSWGAGVSRAGPAIAGFFINLTPLFTAVLSSIFIGEAPRAYHAAAFVLIVSGIVISSRK</sequence>
<feature type="domain" description="EamA" evidence="7">
    <location>
        <begin position="9"/>
        <end position="141"/>
    </location>
</feature>
<feature type="domain" description="EamA" evidence="7">
    <location>
        <begin position="156"/>
        <end position="298"/>
    </location>
</feature>
<dbReference type="Proteomes" id="UP001321700">
    <property type="component" value="Unassembled WGS sequence"/>
</dbReference>
<accession>A0ABU3KPY8</accession>